<proteinExistence type="predicted"/>
<accession>A0A6A5QMP9</accession>
<evidence type="ECO:0000313" key="2">
    <source>
        <dbReference type="Proteomes" id="UP000800096"/>
    </source>
</evidence>
<dbReference type="AlphaFoldDB" id="A0A6A5QMP9"/>
<name>A0A6A5QMP9_AMPQU</name>
<gene>
    <name evidence="1" type="ORF">BDU57DRAFT_515476</name>
</gene>
<sequence length="325" mass="37055">MILTTCGRSKAGSTSLLPLNHSRRRNYSFLITGLMMNSNLPFLTSSRPPQDRTMSTTSRNLSLGGIMSPLAENSTQLPRDESFHDAVAQFQRELRQTETHFLLNLGEQHKAQLGNEHQSSTFAATIFSSHMETLCTLMGAKSCVLYFMACEGRDYGLLYNELLNEVHLHLFIKNPLSHYGFSLRTITNDVHIEAMHPAENWKGAWMLVDTRNKLYEVVEQEILKSHPCQFLAGRALGYPLPPMNVPFERRYVYIDKTATRELAALYGDVVDNLIGLDYIAPAGFEQEKELQEHFEEFRRIGRRFGREYVMGVGTIPIHLREGYSC</sequence>
<reference evidence="1" key="1">
    <citation type="journal article" date="2020" name="Stud. Mycol.">
        <title>101 Dothideomycetes genomes: a test case for predicting lifestyles and emergence of pathogens.</title>
        <authorList>
            <person name="Haridas S."/>
            <person name="Albert R."/>
            <person name="Binder M."/>
            <person name="Bloem J."/>
            <person name="Labutti K."/>
            <person name="Salamov A."/>
            <person name="Andreopoulos B."/>
            <person name="Baker S."/>
            <person name="Barry K."/>
            <person name="Bills G."/>
            <person name="Bluhm B."/>
            <person name="Cannon C."/>
            <person name="Castanera R."/>
            <person name="Culley D."/>
            <person name="Daum C."/>
            <person name="Ezra D."/>
            <person name="Gonzalez J."/>
            <person name="Henrissat B."/>
            <person name="Kuo A."/>
            <person name="Liang C."/>
            <person name="Lipzen A."/>
            <person name="Lutzoni F."/>
            <person name="Magnuson J."/>
            <person name="Mondo S."/>
            <person name="Nolan M."/>
            <person name="Ohm R."/>
            <person name="Pangilinan J."/>
            <person name="Park H.-J."/>
            <person name="Ramirez L."/>
            <person name="Alfaro M."/>
            <person name="Sun H."/>
            <person name="Tritt A."/>
            <person name="Yoshinaga Y."/>
            <person name="Zwiers L.-H."/>
            <person name="Turgeon B."/>
            <person name="Goodwin S."/>
            <person name="Spatafora J."/>
            <person name="Crous P."/>
            <person name="Grigoriev I."/>
        </authorList>
    </citation>
    <scope>NUCLEOTIDE SEQUENCE</scope>
    <source>
        <strain evidence="1">HMLAC05119</strain>
    </source>
</reference>
<protein>
    <submittedName>
        <fullName evidence="1">Uncharacterized protein</fullName>
    </submittedName>
</protein>
<dbReference type="EMBL" id="ML979135">
    <property type="protein sequence ID" value="KAF1915764.1"/>
    <property type="molecule type" value="Genomic_DNA"/>
</dbReference>
<evidence type="ECO:0000313" key="1">
    <source>
        <dbReference type="EMBL" id="KAF1915764.1"/>
    </source>
</evidence>
<keyword evidence="2" id="KW-1185">Reference proteome</keyword>
<dbReference type="Proteomes" id="UP000800096">
    <property type="component" value="Unassembled WGS sequence"/>
</dbReference>
<organism evidence="1 2">
    <name type="scientific">Ampelomyces quisqualis</name>
    <name type="common">Powdery mildew agent</name>
    <dbReference type="NCBI Taxonomy" id="50730"/>
    <lineage>
        <taxon>Eukaryota</taxon>
        <taxon>Fungi</taxon>
        <taxon>Dikarya</taxon>
        <taxon>Ascomycota</taxon>
        <taxon>Pezizomycotina</taxon>
        <taxon>Dothideomycetes</taxon>
        <taxon>Pleosporomycetidae</taxon>
        <taxon>Pleosporales</taxon>
        <taxon>Pleosporineae</taxon>
        <taxon>Phaeosphaeriaceae</taxon>
        <taxon>Ampelomyces</taxon>
    </lineage>
</organism>